<dbReference type="EMBL" id="JABFMT010000014">
    <property type="protein sequence ID" value="NUU02807.1"/>
    <property type="molecule type" value="Genomic_DNA"/>
</dbReference>
<dbReference type="Proteomes" id="UP000536746">
    <property type="component" value="Unassembled WGS sequence"/>
</dbReference>
<keyword evidence="3" id="KW-1185">Reference proteome</keyword>
<reference evidence="2 3" key="1">
    <citation type="journal article" date="2020" name="Front. Plant Sci.">
        <title>Isolation of Rhizosphere Bacteria That Improve Quality and Water Stress Tolerance in Greenhouse Ornamentals.</title>
        <authorList>
            <person name="Nordstedt N.P."/>
            <person name="Jones M.L."/>
        </authorList>
    </citation>
    <scope>NUCLEOTIDE SEQUENCE [LARGE SCALE GENOMIC DNA]</scope>
    <source>
        <strain evidence="2 3">C6C2</strain>
    </source>
</reference>
<sequence length="95" mass="10010">MTEQMTLCHISLMETFPSFNYLSMLSHGKLNVIKLSGFVPRPGRKPQPAGTAASGGEGTAGCAKFPSGKCDSADEQLSVGSKLTMPRHKLVTLAG</sequence>
<evidence type="ECO:0000256" key="1">
    <source>
        <dbReference type="SAM" id="MobiDB-lite"/>
    </source>
</evidence>
<protein>
    <submittedName>
        <fullName evidence="2">Uncharacterized protein</fullName>
    </submittedName>
</protein>
<evidence type="ECO:0000313" key="2">
    <source>
        <dbReference type="EMBL" id="NUU02807.1"/>
    </source>
</evidence>
<name>A0ABX2LWF7_9BURK</name>
<accession>A0ABX2LWF7</accession>
<feature type="region of interest" description="Disordered" evidence="1">
    <location>
        <begin position="39"/>
        <end position="60"/>
    </location>
</feature>
<organism evidence="2 3">
    <name type="scientific">Herbaspirillum robiniae</name>
    <dbReference type="NCBI Taxonomy" id="2014887"/>
    <lineage>
        <taxon>Bacteria</taxon>
        <taxon>Pseudomonadati</taxon>
        <taxon>Pseudomonadota</taxon>
        <taxon>Betaproteobacteria</taxon>
        <taxon>Burkholderiales</taxon>
        <taxon>Oxalobacteraceae</taxon>
        <taxon>Herbaspirillum</taxon>
    </lineage>
</organism>
<evidence type="ECO:0000313" key="3">
    <source>
        <dbReference type="Proteomes" id="UP000536746"/>
    </source>
</evidence>
<comment type="caution">
    <text evidence="2">The sequence shown here is derived from an EMBL/GenBank/DDBJ whole genome shotgun (WGS) entry which is preliminary data.</text>
</comment>
<dbReference type="RefSeq" id="WP_148664517.1">
    <property type="nucleotide sequence ID" value="NZ_CP018845.1"/>
</dbReference>
<gene>
    <name evidence="2" type="ORF">HNO84_14475</name>
</gene>
<proteinExistence type="predicted"/>